<dbReference type="Proteomes" id="UP001216253">
    <property type="component" value="Unassembled WGS sequence"/>
</dbReference>
<protein>
    <submittedName>
        <fullName evidence="1">AIM24 family protein</fullName>
    </submittedName>
</protein>
<evidence type="ECO:0000313" key="2">
    <source>
        <dbReference type="Proteomes" id="UP001216253"/>
    </source>
</evidence>
<dbReference type="InterPro" id="IPR036983">
    <property type="entry name" value="AIM24_sf"/>
</dbReference>
<dbReference type="InterPro" id="IPR016031">
    <property type="entry name" value="Trp_RNA-bd_attenuator-like_dom"/>
</dbReference>
<keyword evidence="2" id="KW-1185">Reference proteome</keyword>
<proteinExistence type="predicted"/>
<dbReference type="InterPro" id="IPR002838">
    <property type="entry name" value="AIM24"/>
</dbReference>
<dbReference type="EMBL" id="JARESE010000036">
    <property type="protein sequence ID" value="MDE8652325.1"/>
    <property type="molecule type" value="Genomic_DNA"/>
</dbReference>
<evidence type="ECO:0000313" key="1">
    <source>
        <dbReference type="EMBL" id="MDE8652325.1"/>
    </source>
</evidence>
<dbReference type="Pfam" id="PF01987">
    <property type="entry name" value="AIM24"/>
    <property type="match status" value="1"/>
</dbReference>
<sequence length="263" mass="27844">MSAYRTKIDEQGSASVRFELYQFARKSHALGGPVHVPGPAQNGTAAVVHLHPPHGATARQVRIVLAGGAALLEPGALQYAHGRLQVDVQKNAGAGGFLKRTITSAGSGESAFATRYSGQGEVWTEATAKHFILASMDGPGDALILDDGAFYACDANIELSTHVHRSVQGILSGNGLMQPKLTGRGAFVVEAPVPVDEIEVVELDGQDELIVDGDLMLMFSAGLQVELRPLVRGLRNAMRSGEGLVYVFRGHGTVWLTPTVRLG</sequence>
<accession>A0ABT5WQK2</accession>
<dbReference type="SUPFAM" id="SSF51219">
    <property type="entry name" value="TRAP-like"/>
    <property type="match status" value="1"/>
</dbReference>
<dbReference type="PANTHER" id="PTHR38074:SF1">
    <property type="entry name" value="ALTERED INHERITANCE OF MITOCHONDRIA PROTEIN 24, MITOCHONDRIAL"/>
    <property type="match status" value="1"/>
</dbReference>
<name>A0ABT5WQK2_9SPHN</name>
<organism evidence="1 2">
    <name type="scientific">Novosphingobium album</name>
    <name type="common">ex Liu et al. 2023</name>
    <dbReference type="NCBI Taxonomy" id="3031130"/>
    <lineage>
        <taxon>Bacteria</taxon>
        <taxon>Pseudomonadati</taxon>
        <taxon>Pseudomonadota</taxon>
        <taxon>Alphaproteobacteria</taxon>
        <taxon>Sphingomonadales</taxon>
        <taxon>Sphingomonadaceae</taxon>
        <taxon>Novosphingobium</taxon>
    </lineage>
</organism>
<dbReference type="Gene3D" id="3.60.160.10">
    <property type="entry name" value="Mitochondrial biogenesis AIM24"/>
    <property type="match status" value="1"/>
</dbReference>
<dbReference type="RefSeq" id="WP_275228409.1">
    <property type="nucleotide sequence ID" value="NZ_JARESE010000036.1"/>
</dbReference>
<comment type="caution">
    <text evidence="1">The sequence shown here is derived from an EMBL/GenBank/DDBJ whole genome shotgun (WGS) entry which is preliminary data.</text>
</comment>
<dbReference type="PANTHER" id="PTHR38074">
    <property type="entry name" value="ALTERED INHERITANCE OF MITOCHONDRIA PROTEIN 24, MITOCHONDRIAL"/>
    <property type="match status" value="1"/>
</dbReference>
<reference evidence="1 2" key="1">
    <citation type="submission" date="2023-03" db="EMBL/GenBank/DDBJ databases">
        <title>NovoSphingobium album sp. nov. isolated from polycyclic aromatic hydrocarbons- and heavy-metal polluted soil.</title>
        <authorList>
            <person name="Liu Z."/>
            <person name="Wang K."/>
        </authorList>
    </citation>
    <scope>NUCLEOTIDE SEQUENCE [LARGE SCALE GENOMIC DNA]</scope>
    <source>
        <strain evidence="1 2">H3SJ31-1</strain>
    </source>
</reference>
<gene>
    <name evidence="1" type="ORF">PYV00_11475</name>
</gene>